<evidence type="ECO:0000313" key="5">
    <source>
        <dbReference type="Proteomes" id="UP000076830"/>
    </source>
</evidence>
<dbReference type="InterPro" id="IPR002110">
    <property type="entry name" value="Ankyrin_rpt"/>
</dbReference>
<protein>
    <submittedName>
        <fullName evidence="4">Ankrin repeat protein</fullName>
    </submittedName>
</protein>
<keyword evidence="2 3" id="KW-0040">ANK repeat</keyword>
<keyword evidence="5" id="KW-1185">Reference proteome</keyword>
<dbReference type="AlphaFoldDB" id="A0A160DWZ1"/>
<dbReference type="PANTHER" id="PTHR24171">
    <property type="entry name" value="ANKYRIN REPEAT DOMAIN-CONTAINING PROTEIN 39-RELATED"/>
    <property type="match status" value="1"/>
</dbReference>
<dbReference type="EMBL" id="CP015249">
    <property type="protein sequence ID" value="ANB18810.1"/>
    <property type="molecule type" value="Genomic_DNA"/>
</dbReference>
<dbReference type="RefSeq" id="WP_067648799.1">
    <property type="nucleotide sequence ID" value="NZ_CP015249.1"/>
</dbReference>
<dbReference type="Proteomes" id="UP000076830">
    <property type="component" value="Chromosome"/>
</dbReference>
<evidence type="ECO:0000256" key="1">
    <source>
        <dbReference type="ARBA" id="ARBA00022737"/>
    </source>
</evidence>
<dbReference type="Gene3D" id="1.25.40.20">
    <property type="entry name" value="Ankyrin repeat-containing domain"/>
    <property type="match status" value="2"/>
</dbReference>
<dbReference type="PROSITE" id="PS50297">
    <property type="entry name" value="ANK_REP_REGION"/>
    <property type="match status" value="2"/>
</dbReference>
<proteinExistence type="predicted"/>
<sequence length="227" mass="23783">MIENLFTAIRSKDIDAVVHLVDADPSLLAKRNAQGISALSWAAYMKDPAIIEALRARRGTPDLYEACIVGDEAAVAAEIARDPASINVPAPDGFTALGLAVFFGHPALAARLIDAGADVNARATNRQHVGPIHAALAREDLATLERLLVHGADPNLPQEQGIRPLHEAARQGSFTAAALLLLFGADPALTSEDGQRPADLARSEGHAAWARRIDAARPPVAVSAPAG</sequence>
<dbReference type="Pfam" id="PF13637">
    <property type="entry name" value="Ank_4"/>
    <property type="match status" value="1"/>
</dbReference>
<accession>A0A160DWZ1</accession>
<evidence type="ECO:0000313" key="4">
    <source>
        <dbReference type="EMBL" id="ANB18810.1"/>
    </source>
</evidence>
<dbReference type="SUPFAM" id="SSF48403">
    <property type="entry name" value="Ankyrin repeat"/>
    <property type="match status" value="1"/>
</dbReference>
<evidence type="ECO:0000256" key="3">
    <source>
        <dbReference type="PROSITE-ProRule" id="PRU00023"/>
    </source>
</evidence>
<organism evidence="4 5">
    <name type="scientific">Dokdonella koreensis DS-123</name>
    <dbReference type="NCBI Taxonomy" id="1300342"/>
    <lineage>
        <taxon>Bacteria</taxon>
        <taxon>Pseudomonadati</taxon>
        <taxon>Pseudomonadota</taxon>
        <taxon>Gammaproteobacteria</taxon>
        <taxon>Lysobacterales</taxon>
        <taxon>Rhodanobacteraceae</taxon>
        <taxon>Dokdonella</taxon>
    </lineage>
</organism>
<dbReference type="STRING" id="1300342.I596_2816"/>
<name>A0A160DWZ1_9GAMM</name>
<feature type="repeat" description="ANK" evidence="3">
    <location>
        <begin position="160"/>
        <end position="192"/>
    </location>
</feature>
<evidence type="ECO:0000256" key="2">
    <source>
        <dbReference type="ARBA" id="ARBA00023043"/>
    </source>
</evidence>
<dbReference type="SMART" id="SM00248">
    <property type="entry name" value="ANK"/>
    <property type="match status" value="4"/>
</dbReference>
<dbReference type="Pfam" id="PF00023">
    <property type="entry name" value="Ank"/>
    <property type="match status" value="1"/>
</dbReference>
<keyword evidence="1" id="KW-0677">Repeat</keyword>
<dbReference type="PROSITE" id="PS50088">
    <property type="entry name" value="ANK_REPEAT"/>
    <property type="match status" value="2"/>
</dbReference>
<feature type="repeat" description="ANK" evidence="3">
    <location>
        <begin position="92"/>
        <end position="124"/>
    </location>
</feature>
<gene>
    <name evidence="4" type="ORF">I596_2816</name>
</gene>
<dbReference type="InterPro" id="IPR036770">
    <property type="entry name" value="Ankyrin_rpt-contain_sf"/>
</dbReference>
<dbReference type="KEGG" id="dko:I596_2816"/>
<dbReference type="PANTHER" id="PTHR24171:SF9">
    <property type="entry name" value="ANKYRIN REPEAT DOMAIN-CONTAINING PROTEIN 39"/>
    <property type="match status" value="1"/>
</dbReference>
<reference evidence="4 5" key="1">
    <citation type="submission" date="2016-04" db="EMBL/GenBank/DDBJ databases">
        <title>Complete genome sequence of Dokdonella koreensis DS-123T.</title>
        <authorList>
            <person name="Kim J.F."/>
            <person name="Lee H."/>
            <person name="Kwak M.-J."/>
        </authorList>
    </citation>
    <scope>NUCLEOTIDE SEQUENCE [LARGE SCALE GENOMIC DNA]</scope>
    <source>
        <strain evidence="4 5">DS-123</strain>
    </source>
</reference>